<dbReference type="AlphaFoldDB" id="A0A9P6AUG5"/>
<reference evidence="2" key="1">
    <citation type="journal article" date="2020" name="Nat. Commun.">
        <title>Large-scale genome sequencing of mycorrhizal fungi provides insights into the early evolution of symbiotic traits.</title>
        <authorList>
            <person name="Miyauchi S."/>
            <person name="Kiss E."/>
            <person name="Kuo A."/>
            <person name="Drula E."/>
            <person name="Kohler A."/>
            <person name="Sanchez-Garcia M."/>
            <person name="Morin E."/>
            <person name="Andreopoulos B."/>
            <person name="Barry K.W."/>
            <person name="Bonito G."/>
            <person name="Buee M."/>
            <person name="Carver A."/>
            <person name="Chen C."/>
            <person name="Cichocki N."/>
            <person name="Clum A."/>
            <person name="Culley D."/>
            <person name="Crous P.W."/>
            <person name="Fauchery L."/>
            <person name="Girlanda M."/>
            <person name="Hayes R.D."/>
            <person name="Keri Z."/>
            <person name="LaButti K."/>
            <person name="Lipzen A."/>
            <person name="Lombard V."/>
            <person name="Magnuson J."/>
            <person name="Maillard F."/>
            <person name="Murat C."/>
            <person name="Nolan M."/>
            <person name="Ohm R.A."/>
            <person name="Pangilinan J."/>
            <person name="Pereira M.F."/>
            <person name="Perotto S."/>
            <person name="Peter M."/>
            <person name="Pfister S."/>
            <person name="Riley R."/>
            <person name="Sitrit Y."/>
            <person name="Stielow J.B."/>
            <person name="Szollosi G."/>
            <person name="Zifcakova L."/>
            <person name="Stursova M."/>
            <person name="Spatafora J.W."/>
            <person name="Tedersoo L."/>
            <person name="Vaario L.M."/>
            <person name="Yamada A."/>
            <person name="Yan M."/>
            <person name="Wang P."/>
            <person name="Xu J."/>
            <person name="Bruns T."/>
            <person name="Baldrian P."/>
            <person name="Vilgalys R."/>
            <person name="Dunand C."/>
            <person name="Henrissat B."/>
            <person name="Grigoriev I.V."/>
            <person name="Hibbett D."/>
            <person name="Nagy L.G."/>
            <person name="Martin F.M."/>
        </authorList>
    </citation>
    <scope>NUCLEOTIDE SEQUENCE</scope>
    <source>
        <strain evidence="2">UP504</strain>
    </source>
</reference>
<feature type="compositionally biased region" description="Polar residues" evidence="1">
    <location>
        <begin position="109"/>
        <end position="130"/>
    </location>
</feature>
<dbReference type="Proteomes" id="UP000886523">
    <property type="component" value="Unassembled WGS sequence"/>
</dbReference>
<feature type="compositionally biased region" description="Acidic residues" evidence="1">
    <location>
        <begin position="213"/>
        <end position="223"/>
    </location>
</feature>
<comment type="caution">
    <text evidence="2">The sequence shown here is derived from an EMBL/GenBank/DDBJ whole genome shotgun (WGS) entry which is preliminary data.</text>
</comment>
<feature type="compositionally biased region" description="Pro residues" evidence="1">
    <location>
        <begin position="385"/>
        <end position="401"/>
    </location>
</feature>
<feature type="region of interest" description="Disordered" evidence="1">
    <location>
        <begin position="202"/>
        <end position="237"/>
    </location>
</feature>
<evidence type="ECO:0000313" key="2">
    <source>
        <dbReference type="EMBL" id="KAF9512141.1"/>
    </source>
</evidence>
<organism evidence="2 3">
    <name type="scientific">Hydnum rufescens UP504</name>
    <dbReference type="NCBI Taxonomy" id="1448309"/>
    <lineage>
        <taxon>Eukaryota</taxon>
        <taxon>Fungi</taxon>
        <taxon>Dikarya</taxon>
        <taxon>Basidiomycota</taxon>
        <taxon>Agaricomycotina</taxon>
        <taxon>Agaricomycetes</taxon>
        <taxon>Cantharellales</taxon>
        <taxon>Hydnaceae</taxon>
        <taxon>Hydnum</taxon>
    </lineage>
</organism>
<evidence type="ECO:0000313" key="3">
    <source>
        <dbReference type="Proteomes" id="UP000886523"/>
    </source>
</evidence>
<evidence type="ECO:0000256" key="1">
    <source>
        <dbReference type="SAM" id="MobiDB-lite"/>
    </source>
</evidence>
<feature type="region of interest" description="Disordered" evidence="1">
    <location>
        <begin position="362"/>
        <end position="417"/>
    </location>
</feature>
<dbReference type="OrthoDB" id="194358at2759"/>
<dbReference type="EMBL" id="MU128990">
    <property type="protein sequence ID" value="KAF9512141.1"/>
    <property type="molecule type" value="Genomic_DNA"/>
</dbReference>
<accession>A0A9P6AUG5</accession>
<feature type="region of interest" description="Disordered" evidence="1">
    <location>
        <begin position="103"/>
        <end position="130"/>
    </location>
</feature>
<sequence length="487" mass="52695">MQPKFRMSWGTQSFGIEVAMQNLAPGCFYVHFGRSTPPGYHPMLSNHSYRHHKLKVSRSQRPVRLQLSRLRFLVQYLHLLLMVSWDPHPGPRQSDKTIQVPAPNVPPSRAQTVTPSLPTNTNLSGAASLSPSAVRTRPALLVLDTVSSRAEARSLVQKAQEGIIALANYSPDSPIPPPSLAEQLEAYGQTLQLERRFARGEAQKDIKINTSTDEAESEDDQENDFIGSPPVPGQRSPPLMPQGVSAFAPDINRLYTTTSLDNAKPHYTHLSYHRTPPEAPRVGHSVIGSLNGPHFLTGSARRRPRPIPKISSLQHKRSLDAWVPGLHGLNDDEDDGGSDASDPGDVRARLAKSRLGSNIEIIKTLPTPTESPVGAASAFHQIGDSPPPIFVDDPSTPPPGSPSFDAGGTSDVHAGSDSETYVPLSRVFTAPSRVTLGQVQYSASAPPLSVVRAPLSPSRSVTGFAPSPPRLGRRFGLRNLVQTLKGK</sequence>
<protein>
    <submittedName>
        <fullName evidence="2">Uncharacterized protein</fullName>
    </submittedName>
</protein>
<feature type="region of interest" description="Disordered" evidence="1">
    <location>
        <begin position="294"/>
        <end position="313"/>
    </location>
</feature>
<name>A0A9P6AUG5_9AGAM</name>
<proteinExistence type="predicted"/>
<keyword evidence="3" id="KW-1185">Reference proteome</keyword>
<gene>
    <name evidence="2" type="ORF">BS47DRAFT_1094080</name>
</gene>